<feature type="signal peptide" evidence="1">
    <location>
        <begin position="1"/>
        <end position="25"/>
    </location>
</feature>
<keyword evidence="1" id="KW-0732">Signal</keyword>
<reference evidence="2 3" key="1">
    <citation type="submission" date="2020-10" db="EMBL/GenBank/DDBJ databases">
        <title>Sequencing the genomes of 1000 actinobacteria strains.</title>
        <authorList>
            <person name="Klenk H.-P."/>
        </authorList>
    </citation>
    <scope>NUCLEOTIDE SEQUENCE [LARGE SCALE GENOMIC DNA]</scope>
    <source>
        <strain evidence="2 3">DSM 46744</strain>
    </source>
</reference>
<dbReference type="SUPFAM" id="SSF63829">
    <property type="entry name" value="Calcium-dependent phosphotriesterase"/>
    <property type="match status" value="1"/>
</dbReference>
<protein>
    <submittedName>
        <fullName evidence="2">Uncharacterized protein</fullName>
    </submittedName>
</protein>
<proteinExistence type="predicted"/>
<dbReference type="Proteomes" id="UP000627838">
    <property type="component" value="Unassembled WGS sequence"/>
</dbReference>
<evidence type="ECO:0000313" key="3">
    <source>
        <dbReference type="Proteomes" id="UP000627838"/>
    </source>
</evidence>
<evidence type="ECO:0000313" key="2">
    <source>
        <dbReference type="EMBL" id="MBE1534689.1"/>
    </source>
</evidence>
<accession>A0ABR9JWA6</accession>
<name>A0ABR9JWA6_9ACTN</name>
<organism evidence="2 3">
    <name type="scientific">Actinomadura algeriensis</name>
    <dbReference type="NCBI Taxonomy" id="1679523"/>
    <lineage>
        <taxon>Bacteria</taxon>
        <taxon>Bacillati</taxon>
        <taxon>Actinomycetota</taxon>
        <taxon>Actinomycetes</taxon>
        <taxon>Streptosporangiales</taxon>
        <taxon>Thermomonosporaceae</taxon>
        <taxon>Actinomadura</taxon>
    </lineage>
</organism>
<gene>
    <name evidence="2" type="ORF">H4W34_004522</name>
</gene>
<dbReference type="EMBL" id="JADBDZ010000001">
    <property type="protein sequence ID" value="MBE1534689.1"/>
    <property type="molecule type" value="Genomic_DNA"/>
</dbReference>
<dbReference type="RefSeq" id="WP_192761031.1">
    <property type="nucleotide sequence ID" value="NZ_JADBDZ010000001.1"/>
</dbReference>
<evidence type="ECO:0000256" key="1">
    <source>
        <dbReference type="SAM" id="SignalP"/>
    </source>
</evidence>
<sequence>MRRSLISLALAGALVAAAFPGTARAAETDWNAVRLPFLWHGSGLSEVVPDGAGGVWVGGHQGAYCVPVVIIGCVSRSDGNPVVRRRTGTSWTEYPINGWTGQGPIDRIASAAGETWIASIRLGYAPDFLARFDGTAFQRVELPTMQLETVGTGAGATWIAGRVGEGAEQVRRLFRRTGGTWTAVDLPDGMTAITDLQPSRDGTAVWAIGIGPSAVRVAARFDGTSWTSVPPAPVVTAFSAIVPLAEDDVWAATATEIVHWDGTAWTEAPFPDDYPTRGYFEDLTVDASGTIWVTGGGNALHRYRDGEWTRVEFGPYGTVLKALATVPGTNTVWVVGDENSNAIALTTP</sequence>
<keyword evidence="3" id="KW-1185">Reference proteome</keyword>
<feature type="chain" id="PRO_5046273486" evidence="1">
    <location>
        <begin position="26"/>
        <end position="348"/>
    </location>
</feature>
<comment type="caution">
    <text evidence="2">The sequence shown here is derived from an EMBL/GenBank/DDBJ whole genome shotgun (WGS) entry which is preliminary data.</text>
</comment>